<dbReference type="PANTHER" id="PTHR39601:SF1">
    <property type="entry name" value="CHORIOGENIN HMINOR"/>
    <property type="match status" value="1"/>
</dbReference>
<dbReference type="Pfam" id="PF26013">
    <property type="entry name" value="DUF8004"/>
    <property type="match status" value="1"/>
</dbReference>
<proteinExistence type="predicted"/>
<protein>
    <recommendedName>
        <fullName evidence="2">DUF8004 domain-containing protein</fullName>
    </recommendedName>
</protein>
<dbReference type="EMBL" id="KZ679012">
    <property type="protein sequence ID" value="PSS16836.1"/>
    <property type="molecule type" value="Genomic_DNA"/>
</dbReference>
<evidence type="ECO:0000259" key="2">
    <source>
        <dbReference type="Pfam" id="PF26013"/>
    </source>
</evidence>
<name>A0A2T3B0A0_AMORE</name>
<dbReference type="InterPro" id="IPR058317">
    <property type="entry name" value="DUF8004"/>
</dbReference>
<dbReference type="RefSeq" id="XP_024720344.1">
    <property type="nucleotide sequence ID" value="XM_024860809.1"/>
</dbReference>
<organism evidence="3 4">
    <name type="scientific">Amorphotheca resinae ATCC 22711</name>
    <dbReference type="NCBI Taxonomy" id="857342"/>
    <lineage>
        <taxon>Eukaryota</taxon>
        <taxon>Fungi</taxon>
        <taxon>Dikarya</taxon>
        <taxon>Ascomycota</taxon>
        <taxon>Pezizomycotina</taxon>
        <taxon>Leotiomycetes</taxon>
        <taxon>Helotiales</taxon>
        <taxon>Amorphothecaceae</taxon>
        <taxon>Amorphotheca</taxon>
    </lineage>
</organism>
<dbReference type="STRING" id="857342.A0A2T3B0A0"/>
<evidence type="ECO:0000313" key="4">
    <source>
        <dbReference type="Proteomes" id="UP000241818"/>
    </source>
</evidence>
<sequence length="688" mass="77049">MAGDMPFRRWDGLARMSTDWDGLRRDPELWFPDGNCLVYLYGYGQSRRGAAFQLPLNPLLAADCHPLLDKCMAEEPAESPVSRISRSQPGWSGKIEFHVPAPQTTDRGEAFLYNLATRNFFAWVFGRPLVGAHLGGALVGLLNSMNEFRSAGQDNIQAMMDYMREAGYADMRNNPDHALGILFFAEHFRFKDLWLDAFCHCTGMHERLPSSPGFGFISEASRSLITSSRLEMDMRLAQAGRKLGSFLSEDLSDAHLGLPSGARAHLDKFRSFLHSYYVAKLGYYPPKSPKGKSTAFPKNVYKQMRSDFKKLYDFLVDSQHTLSDSSPVSQQGGICVLQNVQAFDARHKFSPLPHPFPLLPEIEDRPFPKLDFSRRLSFCRKDDKTKPPPRLVNFSLLSKATNYSDRSLFDCSLVRCYQGFEKECAFATSRADKSEKLSPRDARKVRWILIYSIYQTLLSVTEIPKQVSATQHVPYHLCVSLANCPPWNEEQLPPSPVRTLTDETKEVFTVSQTESFTPESASASPEIKPDVDYFAMRHRSLPTPERNASTTSFSRKGTIRRALSTLGSFSDLRLARSKRASYGDMRGHSYGNSIDSTRTASSITFSAVEYGKYNDRAGEGSPVSPDSGCSSVEDVSHWSDSSTSETDSPISPITSVFNSRRGSDASMGDAPNTIEEFLDKQLSMAEEE</sequence>
<feature type="region of interest" description="Disordered" evidence="1">
    <location>
        <begin position="616"/>
        <end position="673"/>
    </location>
</feature>
<dbReference type="PANTHER" id="PTHR39601">
    <property type="entry name" value="CHORIOGENIN HMINOR"/>
    <property type="match status" value="1"/>
</dbReference>
<dbReference type="Proteomes" id="UP000241818">
    <property type="component" value="Unassembled WGS sequence"/>
</dbReference>
<dbReference type="GeneID" id="36568890"/>
<gene>
    <name evidence="3" type="ORF">M430DRAFT_102610</name>
</gene>
<dbReference type="OrthoDB" id="4114825at2759"/>
<dbReference type="AlphaFoldDB" id="A0A2T3B0A0"/>
<evidence type="ECO:0000256" key="1">
    <source>
        <dbReference type="SAM" id="MobiDB-lite"/>
    </source>
</evidence>
<reference evidence="3 4" key="1">
    <citation type="journal article" date="2018" name="New Phytol.">
        <title>Comparative genomics and transcriptomics depict ericoid mycorrhizal fungi as versatile saprotrophs and plant mutualists.</title>
        <authorList>
            <person name="Martino E."/>
            <person name="Morin E."/>
            <person name="Grelet G.A."/>
            <person name="Kuo A."/>
            <person name="Kohler A."/>
            <person name="Daghino S."/>
            <person name="Barry K.W."/>
            <person name="Cichocki N."/>
            <person name="Clum A."/>
            <person name="Dockter R.B."/>
            <person name="Hainaut M."/>
            <person name="Kuo R.C."/>
            <person name="LaButti K."/>
            <person name="Lindahl B.D."/>
            <person name="Lindquist E.A."/>
            <person name="Lipzen A."/>
            <person name="Khouja H.R."/>
            <person name="Magnuson J."/>
            <person name="Murat C."/>
            <person name="Ohm R.A."/>
            <person name="Singer S.W."/>
            <person name="Spatafora J.W."/>
            <person name="Wang M."/>
            <person name="Veneault-Fourrey C."/>
            <person name="Henrissat B."/>
            <person name="Grigoriev I.V."/>
            <person name="Martin F.M."/>
            <person name="Perotto S."/>
        </authorList>
    </citation>
    <scope>NUCLEOTIDE SEQUENCE [LARGE SCALE GENOMIC DNA]</scope>
    <source>
        <strain evidence="3 4">ATCC 22711</strain>
    </source>
</reference>
<evidence type="ECO:0000313" key="3">
    <source>
        <dbReference type="EMBL" id="PSS16836.1"/>
    </source>
</evidence>
<feature type="domain" description="DUF8004" evidence="2">
    <location>
        <begin position="157"/>
        <end position="247"/>
    </location>
</feature>
<feature type="compositionally biased region" description="Polar residues" evidence="1">
    <location>
        <begin position="638"/>
        <end position="660"/>
    </location>
</feature>
<accession>A0A2T3B0A0</accession>
<keyword evidence="4" id="KW-1185">Reference proteome</keyword>
<dbReference type="InParanoid" id="A0A2T3B0A0"/>